<dbReference type="GO" id="GO:0016746">
    <property type="term" value="F:acyltransferase activity"/>
    <property type="evidence" value="ECO:0007669"/>
    <property type="project" value="UniProtKB-KW"/>
</dbReference>
<feature type="transmembrane region" description="Helical" evidence="8">
    <location>
        <begin position="6"/>
        <end position="27"/>
    </location>
</feature>
<evidence type="ECO:0000256" key="8">
    <source>
        <dbReference type="SAM" id="Phobius"/>
    </source>
</evidence>
<keyword evidence="2" id="KW-0808">Transferase</keyword>
<dbReference type="GO" id="GO:0006629">
    <property type="term" value="P:lipid metabolic process"/>
    <property type="evidence" value="ECO:0007669"/>
    <property type="project" value="UniProtKB-KW"/>
</dbReference>
<keyword evidence="11" id="KW-1185">Reference proteome</keyword>
<feature type="domain" description="Phospholipid/glycerol acyltransferase" evidence="9">
    <location>
        <begin position="66"/>
        <end position="183"/>
    </location>
</feature>
<keyword evidence="7 10" id="KW-0012">Acyltransferase</keyword>
<keyword evidence="6 8" id="KW-0472">Membrane</keyword>
<dbReference type="PANTHER" id="PTHR23063:SF52">
    <property type="entry name" value="LYSOPHOSPHATIDYLCHOLINE ACYLTRANSFERASE"/>
    <property type="match status" value="1"/>
</dbReference>
<dbReference type="GO" id="GO:0016020">
    <property type="term" value="C:membrane"/>
    <property type="evidence" value="ECO:0007669"/>
    <property type="project" value="UniProtKB-SubCell"/>
</dbReference>
<evidence type="ECO:0000313" key="11">
    <source>
        <dbReference type="Proteomes" id="UP000664779"/>
    </source>
</evidence>
<dbReference type="RefSeq" id="WP_206942145.1">
    <property type="nucleotide sequence ID" value="NZ_JAFLNF010000006.1"/>
</dbReference>
<dbReference type="CDD" id="cd07989">
    <property type="entry name" value="LPLAT_AGPAT-like"/>
    <property type="match status" value="1"/>
</dbReference>
<keyword evidence="5" id="KW-0443">Lipid metabolism</keyword>
<dbReference type="AlphaFoldDB" id="A0A939EPV8"/>
<dbReference type="PANTHER" id="PTHR23063">
    <property type="entry name" value="PHOSPHOLIPID ACYLTRANSFERASE"/>
    <property type="match status" value="1"/>
</dbReference>
<dbReference type="EMBL" id="JAFLNF010000006">
    <property type="protein sequence ID" value="MBO0346407.1"/>
    <property type="molecule type" value="Genomic_DNA"/>
</dbReference>
<evidence type="ECO:0000256" key="7">
    <source>
        <dbReference type="ARBA" id="ARBA00023315"/>
    </source>
</evidence>
<evidence type="ECO:0000256" key="5">
    <source>
        <dbReference type="ARBA" id="ARBA00023098"/>
    </source>
</evidence>
<evidence type="ECO:0000256" key="6">
    <source>
        <dbReference type="ARBA" id="ARBA00023136"/>
    </source>
</evidence>
<dbReference type="SMART" id="SM00563">
    <property type="entry name" value="PlsC"/>
    <property type="match status" value="1"/>
</dbReference>
<dbReference type="Proteomes" id="UP000664779">
    <property type="component" value="Unassembled WGS sequence"/>
</dbReference>
<protein>
    <submittedName>
        <fullName evidence="10">1-acyl-sn-glycerol-3-phosphate acyltransferase</fullName>
    </submittedName>
</protein>
<evidence type="ECO:0000256" key="4">
    <source>
        <dbReference type="ARBA" id="ARBA00022989"/>
    </source>
</evidence>
<evidence type="ECO:0000259" key="9">
    <source>
        <dbReference type="SMART" id="SM00563"/>
    </source>
</evidence>
<organism evidence="10 11">
    <name type="scientific">Roseibium limicola</name>
    <dbReference type="NCBI Taxonomy" id="2816037"/>
    <lineage>
        <taxon>Bacteria</taxon>
        <taxon>Pseudomonadati</taxon>
        <taxon>Pseudomonadota</taxon>
        <taxon>Alphaproteobacteria</taxon>
        <taxon>Hyphomicrobiales</taxon>
        <taxon>Stappiaceae</taxon>
        <taxon>Roseibium</taxon>
    </lineage>
</organism>
<comment type="caution">
    <text evidence="10">The sequence shown here is derived from an EMBL/GenBank/DDBJ whole genome shotgun (WGS) entry which is preliminary data.</text>
</comment>
<proteinExistence type="predicted"/>
<evidence type="ECO:0000256" key="1">
    <source>
        <dbReference type="ARBA" id="ARBA00004370"/>
    </source>
</evidence>
<accession>A0A939EPV8</accession>
<evidence type="ECO:0000313" key="10">
    <source>
        <dbReference type="EMBL" id="MBO0346407.1"/>
    </source>
</evidence>
<sequence>MTRLKAFWTIFLLSLITFALIPPQWLAMKFGWKVQRKLPYLWHRAATSLLGIRISQQGKPEMRRPLLIVANHASWVDITVIGSLKPLSFIAKSEVAGWPVFGLFARLQRTVFVNRTKRSETGQVAGEIAKRMSQGDAMVLFAEGTSNDGNSVLPFRSALLGAATRAVGEGEEVWVQPMSVAYLALHGVPMGRQLRPHVAWYGDMEMADHLWGVLTRGPMDVQITWGEPVLVNAKTDRKALTRQMEDSVRKMTGIALRGGEGQLLEEVTPEVAEEADAAFFSSTQKAGKAGA</sequence>
<reference evidence="10" key="1">
    <citation type="submission" date="2021-03" db="EMBL/GenBank/DDBJ databases">
        <title>Roseibium sp. CAU 1637 isolated from Incheon.</title>
        <authorList>
            <person name="Kim W."/>
        </authorList>
    </citation>
    <scope>NUCLEOTIDE SEQUENCE</scope>
    <source>
        <strain evidence="10">CAU 1637</strain>
    </source>
</reference>
<dbReference type="SUPFAM" id="SSF69593">
    <property type="entry name" value="Glycerol-3-phosphate (1)-acyltransferase"/>
    <property type="match status" value="1"/>
</dbReference>
<evidence type="ECO:0000256" key="3">
    <source>
        <dbReference type="ARBA" id="ARBA00022692"/>
    </source>
</evidence>
<comment type="subcellular location">
    <subcellularLocation>
        <location evidence="1">Membrane</location>
    </subcellularLocation>
</comment>
<dbReference type="InterPro" id="IPR002123">
    <property type="entry name" value="Plipid/glycerol_acylTrfase"/>
</dbReference>
<gene>
    <name evidence="10" type="ORF">J0X15_14330</name>
</gene>
<keyword evidence="3 8" id="KW-0812">Transmembrane</keyword>
<name>A0A939EPV8_9HYPH</name>
<keyword evidence="4 8" id="KW-1133">Transmembrane helix</keyword>
<evidence type="ECO:0000256" key="2">
    <source>
        <dbReference type="ARBA" id="ARBA00022679"/>
    </source>
</evidence>
<dbReference type="Pfam" id="PF01553">
    <property type="entry name" value="Acyltransferase"/>
    <property type="match status" value="1"/>
</dbReference>